<comment type="subcellular location">
    <subcellularLocation>
        <location evidence="1">Cell membrane</location>
        <topology evidence="1">Multi-pass membrane protein</topology>
    </subcellularLocation>
</comment>
<accession>A0A2U2CGN5</accession>
<dbReference type="Pfam" id="PF07690">
    <property type="entry name" value="MFS_1"/>
    <property type="match status" value="1"/>
</dbReference>
<evidence type="ECO:0000313" key="9">
    <source>
        <dbReference type="EMBL" id="PWE31053.1"/>
    </source>
</evidence>
<dbReference type="RefSeq" id="WP_109532131.1">
    <property type="nucleotide sequence ID" value="NZ_QEYD01000002.1"/>
</dbReference>
<dbReference type="SUPFAM" id="SSF103473">
    <property type="entry name" value="MFS general substrate transporter"/>
    <property type="match status" value="1"/>
</dbReference>
<feature type="domain" description="Major facilitator superfamily (MFS) profile" evidence="8">
    <location>
        <begin position="27"/>
        <end position="498"/>
    </location>
</feature>
<keyword evidence="10" id="KW-1185">Reference proteome</keyword>
<feature type="transmembrane region" description="Helical" evidence="7">
    <location>
        <begin position="475"/>
        <end position="493"/>
    </location>
</feature>
<organism evidence="9 10">
    <name type="scientific">Pararhodobacter marinus</name>
    <dbReference type="NCBI Taxonomy" id="2184063"/>
    <lineage>
        <taxon>Bacteria</taxon>
        <taxon>Pseudomonadati</taxon>
        <taxon>Pseudomonadota</taxon>
        <taxon>Alphaproteobacteria</taxon>
        <taxon>Rhodobacterales</taxon>
        <taxon>Paracoccaceae</taxon>
        <taxon>Pararhodobacter</taxon>
    </lineage>
</organism>
<feature type="transmembrane region" description="Helical" evidence="7">
    <location>
        <begin position="311"/>
        <end position="334"/>
    </location>
</feature>
<gene>
    <name evidence="9" type="ORF">C4N9_04700</name>
</gene>
<feature type="transmembrane region" description="Helical" evidence="7">
    <location>
        <begin position="346"/>
        <end position="366"/>
    </location>
</feature>
<feature type="transmembrane region" description="Helical" evidence="7">
    <location>
        <begin position="93"/>
        <end position="118"/>
    </location>
</feature>
<feature type="transmembrane region" description="Helical" evidence="7">
    <location>
        <begin position="154"/>
        <end position="173"/>
    </location>
</feature>
<dbReference type="Gene3D" id="1.20.1250.20">
    <property type="entry name" value="MFS general substrate transporter like domains"/>
    <property type="match status" value="1"/>
</dbReference>
<dbReference type="GO" id="GO:0005886">
    <property type="term" value="C:plasma membrane"/>
    <property type="evidence" value="ECO:0007669"/>
    <property type="project" value="UniProtKB-SubCell"/>
</dbReference>
<feature type="transmembrane region" description="Helical" evidence="7">
    <location>
        <begin position="179"/>
        <end position="201"/>
    </location>
</feature>
<dbReference type="EMBL" id="QEYD01000002">
    <property type="protein sequence ID" value="PWE31053.1"/>
    <property type="molecule type" value="Genomic_DNA"/>
</dbReference>
<sequence>MNSPETSAASAGPDTSEPSQPVNIRLVIGSVATLLLLAALDQTIVSTALPTIVADLGGLEHLSWVVTAYILASTVAAPLYGKLGDLYGRRLMVFISVGLFLLGSLLCGLAGSMTALILARAVQGLGGGGLFVLALSVVGDVLSAKERGKVQGMFAAVFSVSSMVGPLIGGYFVEHLSWHWIFLINVPLGILAVVGFAVSFPAHVATHKHRIDWAGAALLSVTLASLTLVTALGGTTFAWLSVQSAALAALVLIAGLGFVAIERRAPEPILPLELFRGNVFRNTSLLSFLTGAMMFGAVTFLPIYLQVSRGVSPMVSGLLMAPMTLGIIAATTVAGRYMRSTGRYRLLTLVGMALLIVAGGLLSQIAVDTSVWMFSAMLLLFGFSLGLSFPVLTTAVQNAVPREVLGTATASSVMFRQIGASIAVALFGALMATRLANSFNGLAIHPEVGPAQLAQMAPEMRATIAVHVVDAISPIYWIVAGLAVVGLLTAFFLRDIPLSAQPSVARAE</sequence>
<feature type="transmembrane region" description="Helical" evidence="7">
    <location>
        <begin position="26"/>
        <end position="49"/>
    </location>
</feature>
<evidence type="ECO:0000256" key="1">
    <source>
        <dbReference type="ARBA" id="ARBA00004651"/>
    </source>
</evidence>
<dbReference type="GeneID" id="94364180"/>
<keyword evidence="4 7" id="KW-0812">Transmembrane</keyword>
<feature type="transmembrane region" description="Helical" evidence="7">
    <location>
        <begin position="124"/>
        <end position="142"/>
    </location>
</feature>
<dbReference type="Proteomes" id="UP000244940">
    <property type="component" value="Unassembled WGS sequence"/>
</dbReference>
<feature type="transmembrane region" description="Helical" evidence="7">
    <location>
        <begin position="61"/>
        <end position="81"/>
    </location>
</feature>
<dbReference type="FunFam" id="1.20.1720.10:FF:000004">
    <property type="entry name" value="EmrB/QacA family drug resistance transporter"/>
    <property type="match status" value="1"/>
</dbReference>
<dbReference type="InterPro" id="IPR011701">
    <property type="entry name" value="MFS"/>
</dbReference>
<evidence type="ECO:0000256" key="4">
    <source>
        <dbReference type="ARBA" id="ARBA00022692"/>
    </source>
</evidence>
<keyword evidence="3" id="KW-1003">Cell membrane</keyword>
<dbReference type="PROSITE" id="PS50850">
    <property type="entry name" value="MFS"/>
    <property type="match status" value="1"/>
</dbReference>
<dbReference type="PRINTS" id="PR01036">
    <property type="entry name" value="TCRTETB"/>
</dbReference>
<reference evidence="9 10" key="1">
    <citation type="submission" date="2018-05" db="EMBL/GenBank/DDBJ databases">
        <title>Pararhodobacter marina sp. nov., isolated from deep-sea water of the Indian Ocean.</title>
        <authorList>
            <person name="Lai Q.Sr."/>
            <person name="Liu X."/>
            <person name="Shao Z."/>
        </authorList>
    </citation>
    <scope>NUCLEOTIDE SEQUENCE [LARGE SCALE GENOMIC DNA]</scope>
    <source>
        <strain evidence="9 10">CIC4N-9</strain>
    </source>
</reference>
<dbReference type="Gene3D" id="1.20.1720.10">
    <property type="entry name" value="Multidrug resistance protein D"/>
    <property type="match status" value="1"/>
</dbReference>
<comment type="caution">
    <text evidence="9">The sequence shown here is derived from an EMBL/GenBank/DDBJ whole genome shotgun (WGS) entry which is preliminary data.</text>
</comment>
<evidence type="ECO:0000256" key="7">
    <source>
        <dbReference type="SAM" id="Phobius"/>
    </source>
</evidence>
<evidence type="ECO:0000259" key="8">
    <source>
        <dbReference type="PROSITE" id="PS50850"/>
    </source>
</evidence>
<feature type="transmembrane region" description="Helical" evidence="7">
    <location>
        <begin position="213"/>
        <end position="232"/>
    </location>
</feature>
<evidence type="ECO:0000256" key="6">
    <source>
        <dbReference type="ARBA" id="ARBA00023136"/>
    </source>
</evidence>
<evidence type="ECO:0000256" key="3">
    <source>
        <dbReference type="ARBA" id="ARBA00022475"/>
    </source>
</evidence>
<feature type="transmembrane region" description="Helical" evidence="7">
    <location>
        <begin position="413"/>
        <end position="432"/>
    </location>
</feature>
<feature type="transmembrane region" description="Helical" evidence="7">
    <location>
        <begin position="372"/>
        <end position="392"/>
    </location>
</feature>
<keyword evidence="5 7" id="KW-1133">Transmembrane helix</keyword>
<dbReference type="InterPro" id="IPR020846">
    <property type="entry name" value="MFS_dom"/>
</dbReference>
<dbReference type="GO" id="GO:0022857">
    <property type="term" value="F:transmembrane transporter activity"/>
    <property type="evidence" value="ECO:0007669"/>
    <property type="project" value="InterPro"/>
</dbReference>
<evidence type="ECO:0000256" key="2">
    <source>
        <dbReference type="ARBA" id="ARBA00022448"/>
    </source>
</evidence>
<proteinExistence type="predicted"/>
<evidence type="ECO:0000256" key="5">
    <source>
        <dbReference type="ARBA" id="ARBA00022989"/>
    </source>
</evidence>
<keyword evidence="6 7" id="KW-0472">Membrane</keyword>
<dbReference type="InterPro" id="IPR004638">
    <property type="entry name" value="EmrB-like"/>
</dbReference>
<dbReference type="CDD" id="cd17502">
    <property type="entry name" value="MFS_Azr1_MDR_like"/>
    <property type="match status" value="1"/>
</dbReference>
<keyword evidence="2" id="KW-0813">Transport</keyword>
<dbReference type="PANTHER" id="PTHR23501:SF197">
    <property type="entry name" value="COMD"/>
    <property type="match status" value="1"/>
</dbReference>
<name>A0A2U2CGN5_9RHOB</name>
<dbReference type="InterPro" id="IPR036259">
    <property type="entry name" value="MFS_trans_sf"/>
</dbReference>
<feature type="transmembrane region" description="Helical" evidence="7">
    <location>
        <begin position="238"/>
        <end position="261"/>
    </location>
</feature>
<feature type="transmembrane region" description="Helical" evidence="7">
    <location>
        <begin position="282"/>
        <end position="305"/>
    </location>
</feature>
<dbReference type="PANTHER" id="PTHR23501">
    <property type="entry name" value="MAJOR FACILITATOR SUPERFAMILY"/>
    <property type="match status" value="1"/>
</dbReference>
<dbReference type="NCBIfam" id="TIGR00711">
    <property type="entry name" value="efflux_EmrB"/>
    <property type="match status" value="1"/>
</dbReference>
<protein>
    <submittedName>
        <fullName evidence="9">MFS transporter</fullName>
    </submittedName>
</protein>
<dbReference type="AlphaFoldDB" id="A0A2U2CGN5"/>
<evidence type="ECO:0000313" key="10">
    <source>
        <dbReference type="Proteomes" id="UP000244940"/>
    </source>
</evidence>
<dbReference type="OrthoDB" id="9812221at2"/>